<dbReference type="SUPFAM" id="SSF56801">
    <property type="entry name" value="Acetyl-CoA synthetase-like"/>
    <property type="match status" value="1"/>
</dbReference>
<reference evidence="6" key="1">
    <citation type="submission" date="2016-10" db="EMBL/GenBank/DDBJ databases">
        <authorList>
            <person name="Varghese N."/>
        </authorList>
    </citation>
    <scope>NUCLEOTIDE SEQUENCE [LARGE SCALE GENOMIC DNA]</scope>
    <source>
        <strain evidence="6">DSM 44719</strain>
    </source>
</reference>
<dbReference type="GO" id="GO:0016878">
    <property type="term" value="F:acid-thiol ligase activity"/>
    <property type="evidence" value="ECO:0007669"/>
    <property type="project" value="UniProtKB-ARBA"/>
</dbReference>
<evidence type="ECO:0000256" key="2">
    <source>
        <dbReference type="ARBA" id="ARBA00022598"/>
    </source>
</evidence>
<evidence type="ECO:0000259" key="3">
    <source>
        <dbReference type="Pfam" id="PF00501"/>
    </source>
</evidence>
<dbReference type="InterPro" id="IPR000873">
    <property type="entry name" value="AMP-dep_synth/lig_dom"/>
</dbReference>
<dbReference type="RefSeq" id="WP_073367986.1">
    <property type="nucleotide sequence ID" value="NZ_FNTL01000004.1"/>
</dbReference>
<dbReference type="Pfam" id="PF13193">
    <property type="entry name" value="AMP-binding_C"/>
    <property type="match status" value="1"/>
</dbReference>
<dbReference type="InterPro" id="IPR020845">
    <property type="entry name" value="AMP-binding_CS"/>
</dbReference>
<dbReference type="Gene3D" id="3.30.300.30">
    <property type="match status" value="1"/>
</dbReference>
<dbReference type="OrthoDB" id="9803968at2"/>
<dbReference type="PANTHER" id="PTHR43767">
    <property type="entry name" value="LONG-CHAIN-FATTY-ACID--COA LIGASE"/>
    <property type="match status" value="1"/>
</dbReference>
<comment type="similarity">
    <text evidence="1">Belongs to the ATP-dependent AMP-binding enzyme family.</text>
</comment>
<organism evidence="5 6">
    <name type="scientific">Rhodococcus jostii</name>
    <dbReference type="NCBI Taxonomy" id="132919"/>
    <lineage>
        <taxon>Bacteria</taxon>
        <taxon>Bacillati</taxon>
        <taxon>Actinomycetota</taxon>
        <taxon>Actinomycetes</taxon>
        <taxon>Mycobacteriales</taxon>
        <taxon>Nocardiaceae</taxon>
        <taxon>Rhodococcus</taxon>
    </lineage>
</organism>
<dbReference type="InterPro" id="IPR045851">
    <property type="entry name" value="AMP-bd_C_sf"/>
</dbReference>
<feature type="domain" description="AMP-dependent synthetase/ligase" evidence="3">
    <location>
        <begin position="8"/>
        <end position="371"/>
    </location>
</feature>
<dbReference type="Gene3D" id="3.40.50.12780">
    <property type="entry name" value="N-terminal domain of ligase-like"/>
    <property type="match status" value="1"/>
</dbReference>
<keyword evidence="2 5" id="KW-0436">Ligase</keyword>
<dbReference type="CDD" id="cd17631">
    <property type="entry name" value="FACL_FadD13-like"/>
    <property type="match status" value="1"/>
</dbReference>
<dbReference type="InterPro" id="IPR050237">
    <property type="entry name" value="ATP-dep_AMP-bd_enzyme"/>
</dbReference>
<dbReference type="InterPro" id="IPR025110">
    <property type="entry name" value="AMP-bd_C"/>
</dbReference>
<sequence>MYLTQSLHRELQQNPSKVATIFGDRVRTVAESVDRIARLGGALRALGVQPGDRVAYLGLNSDRYYEYLFAVPWIGAVVNPVNIRWSPAEIGYSLLDSGTRVLLVDDAFAKLLPALQDQFDGLHTVIFTGEGETPPGTLRYENLVAAHEPVEDTHTGGDALFGIFYTGGTTGHPKGVMISHNNLVTSGLGSLATGYVVSPGGRVLHAAPMFHMADIAIWTMGNLACSTHVIIPAFSTTATLHAIADHRVTDMLLVPTMIQMLVDDPAARDFDLTSVEHFLYGASPISESLLEHGRKIFPTAGFTQVYGMTELSPVTTLLSPADHDNPALRRSAGRAVPHAEVRIIDENDNEVPRGTVGEIVARGDHVMLGYWNKPEATAEAVRGGWMHTGDGGYMNDDGYVFIVDRIKDMIVTGGENVYSAEVENALAKHPAVSACAVIGVPDERWGERVHAVMVIKPGQHASEDDLREHCRTLIAGYKVPRSVEFVDALPMSGAGKILKRELRQPHWEGRVAAVS</sequence>
<name>A0A1H4QSS1_RHOJO</name>
<dbReference type="PROSITE" id="PS00455">
    <property type="entry name" value="AMP_BINDING"/>
    <property type="match status" value="1"/>
</dbReference>
<proteinExistence type="inferred from homology"/>
<protein>
    <submittedName>
        <fullName evidence="5">Acyl-CoA synthetase (AMP-forming)/AMP-acid ligase II</fullName>
    </submittedName>
</protein>
<evidence type="ECO:0000259" key="4">
    <source>
        <dbReference type="Pfam" id="PF13193"/>
    </source>
</evidence>
<dbReference type="PANTHER" id="PTHR43767:SF1">
    <property type="entry name" value="NONRIBOSOMAL PEPTIDE SYNTHASE PES1 (EUROFUNG)-RELATED"/>
    <property type="match status" value="1"/>
</dbReference>
<dbReference type="FunFam" id="3.30.300.30:FF:000008">
    <property type="entry name" value="2,3-dihydroxybenzoate-AMP ligase"/>
    <property type="match status" value="1"/>
</dbReference>
<evidence type="ECO:0000256" key="1">
    <source>
        <dbReference type="ARBA" id="ARBA00006432"/>
    </source>
</evidence>
<evidence type="ECO:0000313" key="5">
    <source>
        <dbReference type="EMBL" id="SEC22695.1"/>
    </source>
</evidence>
<dbReference type="EMBL" id="FNTL01000004">
    <property type="protein sequence ID" value="SEC22695.1"/>
    <property type="molecule type" value="Genomic_DNA"/>
</dbReference>
<dbReference type="NCBIfam" id="NF004837">
    <property type="entry name" value="PRK06187.1"/>
    <property type="match status" value="1"/>
</dbReference>
<dbReference type="Proteomes" id="UP000183407">
    <property type="component" value="Unassembled WGS sequence"/>
</dbReference>
<dbReference type="AlphaFoldDB" id="A0A1H4QSS1"/>
<dbReference type="Pfam" id="PF00501">
    <property type="entry name" value="AMP-binding"/>
    <property type="match status" value="1"/>
</dbReference>
<evidence type="ECO:0000313" key="6">
    <source>
        <dbReference type="Proteomes" id="UP000183407"/>
    </source>
</evidence>
<gene>
    <name evidence="5" type="ORF">SAMN04490220_1106</name>
</gene>
<feature type="domain" description="AMP-binding enzyme C-terminal" evidence="4">
    <location>
        <begin position="421"/>
        <end position="496"/>
    </location>
</feature>
<dbReference type="InterPro" id="IPR042099">
    <property type="entry name" value="ANL_N_sf"/>
</dbReference>
<accession>A0A1H4QSS1</accession>